<evidence type="ECO:0000313" key="1">
    <source>
        <dbReference type="EMBL" id="MBX53610.1"/>
    </source>
</evidence>
<organism evidence="1">
    <name type="scientific">Rhizophora mucronata</name>
    <name type="common">Asiatic mangrove</name>
    <dbReference type="NCBI Taxonomy" id="61149"/>
    <lineage>
        <taxon>Eukaryota</taxon>
        <taxon>Viridiplantae</taxon>
        <taxon>Streptophyta</taxon>
        <taxon>Embryophyta</taxon>
        <taxon>Tracheophyta</taxon>
        <taxon>Spermatophyta</taxon>
        <taxon>Magnoliopsida</taxon>
        <taxon>eudicotyledons</taxon>
        <taxon>Gunneridae</taxon>
        <taxon>Pentapetalae</taxon>
        <taxon>rosids</taxon>
        <taxon>fabids</taxon>
        <taxon>Malpighiales</taxon>
        <taxon>Rhizophoraceae</taxon>
        <taxon>Rhizophora</taxon>
    </lineage>
</organism>
<protein>
    <submittedName>
        <fullName evidence="1">Uncharacterized protein</fullName>
    </submittedName>
</protein>
<dbReference type="EMBL" id="GGEC01073126">
    <property type="protein sequence ID" value="MBX53610.1"/>
    <property type="molecule type" value="Transcribed_RNA"/>
</dbReference>
<accession>A0A2P2PFV1</accession>
<sequence>MPLSSISLTKSVTTTKFPALEYPSMRTL</sequence>
<name>A0A2P2PFV1_RHIMU</name>
<reference evidence="1" key="1">
    <citation type="submission" date="2018-02" db="EMBL/GenBank/DDBJ databases">
        <title>Rhizophora mucronata_Transcriptome.</title>
        <authorList>
            <person name="Meera S.P."/>
            <person name="Sreeshan A."/>
            <person name="Augustine A."/>
        </authorList>
    </citation>
    <scope>NUCLEOTIDE SEQUENCE</scope>
    <source>
        <tissue evidence="1">Leaf</tissue>
    </source>
</reference>
<dbReference type="AlphaFoldDB" id="A0A2P2PFV1"/>
<proteinExistence type="predicted"/>